<evidence type="ECO:0000256" key="1">
    <source>
        <dbReference type="SAM" id="MobiDB-lite"/>
    </source>
</evidence>
<feature type="compositionally biased region" description="Basic and acidic residues" evidence="1">
    <location>
        <begin position="616"/>
        <end position="652"/>
    </location>
</feature>
<feature type="compositionally biased region" description="Basic and acidic residues" evidence="1">
    <location>
        <begin position="238"/>
        <end position="264"/>
    </location>
</feature>
<dbReference type="Proteomes" id="UP001234178">
    <property type="component" value="Unassembled WGS sequence"/>
</dbReference>
<feature type="compositionally biased region" description="Basic residues" evidence="1">
    <location>
        <begin position="265"/>
        <end position="275"/>
    </location>
</feature>
<accession>A0ABR0BA59</accession>
<feature type="compositionally biased region" description="Basic and acidic residues" evidence="1">
    <location>
        <begin position="455"/>
        <end position="476"/>
    </location>
</feature>
<feature type="compositionally biased region" description="Basic and acidic residues" evidence="1">
    <location>
        <begin position="282"/>
        <end position="292"/>
    </location>
</feature>
<feature type="region of interest" description="Disordered" evidence="1">
    <location>
        <begin position="417"/>
        <end position="674"/>
    </location>
</feature>
<feature type="compositionally biased region" description="Basic and acidic residues" evidence="1">
    <location>
        <begin position="201"/>
        <end position="230"/>
    </location>
</feature>
<feature type="compositionally biased region" description="Basic and acidic residues" evidence="1">
    <location>
        <begin position="482"/>
        <end position="517"/>
    </location>
</feature>
<name>A0ABR0BA59_9CRUS</name>
<proteinExistence type="predicted"/>
<feature type="compositionally biased region" description="Basic and acidic residues" evidence="1">
    <location>
        <begin position="547"/>
        <end position="561"/>
    </location>
</feature>
<feature type="region of interest" description="Disordered" evidence="1">
    <location>
        <begin position="348"/>
        <end position="395"/>
    </location>
</feature>
<feature type="region of interest" description="Disordered" evidence="1">
    <location>
        <begin position="152"/>
        <end position="171"/>
    </location>
</feature>
<feature type="region of interest" description="Disordered" evidence="1">
    <location>
        <begin position="190"/>
        <end position="336"/>
    </location>
</feature>
<organism evidence="2 3">
    <name type="scientific">Daphnia magna</name>
    <dbReference type="NCBI Taxonomy" id="35525"/>
    <lineage>
        <taxon>Eukaryota</taxon>
        <taxon>Metazoa</taxon>
        <taxon>Ecdysozoa</taxon>
        <taxon>Arthropoda</taxon>
        <taxon>Crustacea</taxon>
        <taxon>Branchiopoda</taxon>
        <taxon>Diplostraca</taxon>
        <taxon>Cladocera</taxon>
        <taxon>Anomopoda</taxon>
        <taxon>Daphniidae</taxon>
        <taxon>Daphnia</taxon>
    </lineage>
</organism>
<comment type="caution">
    <text evidence="2">The sequence shown here is derived from an EMBL/GenBank/DDBJ whole genome shotgun (WGS) entry which is preliminary data.</text>
</comment>
<protein>
    <submittedName>
        <fullName evidence="2">Uncharacterized protein</fullName>
    </submittedName>
</protein>
<feature type="compositionally biased region" description="Basic residues" evidence="1">
    <location>
        <begin position="294"/>
        <end position="326"/>
    </location>
</feature>
<keyword evidence="3" id="KW-1185">Reference proteome</keyword>
<gene>
    <name evidence="2" type="ORF">OUZ56_033099</name>
</gene>
<feature type="compositionally biased region" description="Basic and acidic residues" evidence="1">
    <location>
        <begin position="157"/>
        <end position="166"/>
    </location>
</feature>
<evidence type="ECO:0000313" key="3">
    <source>
        <dbReference type="Proteomes" id="UP001234178"/>
    </source>
</evidence>
<reference evidence="2 3" key="1">
    <citation type="journal article" date="2023" name="Nucleic Acids Res.">
        <title>The hologenome of Daphnia magna reveals possible DNA methylation and microbiome-mediated evolution of the host genome.</title>
        <authorList>
            <person name="Chaturvedi A."/>
            <person name="Li X."/>
            <person name="Dhandapani V."/>
            <person name="Marshall H."/>
            <person name="Kissane S."/>
            <person name="Cuenca-Cambronero M."/>
            <person name="Asole G."/>
            <person name="Calvet F."/>
            <person name="Ruiz-Romero M."/>
            <person name="Marangio P."/>
            <person name="Guigo R."/>
            <person name="Rago D."/>
            <person name="Mirbahai L."/>
            <person name="Eastwood N."/>
            <person name="Colbourne J.K."/>
            <person name="Zhou J."/>
            <person name="Mallon E."/>
            <person name="Orsini L."/>
        </authorList>
    </citation>
    <scope>NUCLEOTIDE SEQUENCE [LARGE SCALE GENOMIC DNA]</scope>
    <source>
        <strain evidence="2">LRV0_1</strain>
    </source>
</reference>
<evidence type="ECO:0000313" key="2">
    <source>
        <dbReference type="EMBL" id="KAK4045475.1"/>
    </source>
</evidence>
<dbReference type="EMBL" id="JAOYFB010000044">
    <property type="protein sequence ID" value="KAK4045475.1"/>
    <property type="molecule type" value="Genomic_DNA"/>
</dbReference>
<sequence>MAGEPEGVIPFHGGPADGRLVAELGALVGKGAEDGVPRAIDERIVGMGAPLGGGGDRDGGNKRELGDVGVFVVLGTKERRHGATGCREGGKVCEGGRRFDADDRAWVGKGADDGVDLGVQHRRRRLADEVGHEFTEGRDAGRLFFRGEVAEGSGAGARERRRDEHASCLPGDEGARAAFVNRKRLPAFAWRKDRRRPHQRRAPEKDGEPGDAEEQRRAEEAGDRLIEGAAERNAIARAEADEGEPRLPDDRRRGARPELNGDRRQHSRQVMHARRPQQAAAEGERRLDEGGPTKHPRLHRGEARKRRPRGHRKHACKMHPTRRAHRREQDHRQQKAWKCLQKIAGTQEHALDAAAPERCADADEGADGKAKQGDDDCEPEAAKKADAEERGEVDAGLRAAKRMAQAWRGEGVFGDEKNRRFVPRRSSNLSGAGIEEPLEERGERLHGDEEEPACDDGRLEDRQIAPRVGFEEERAETAPLKELFKDDGAAEEGAKLGRDDGQDRGGNRRQCMEKLGTEDACPLRAGDADKEGVGRCTEGGAGGPCKMHGEREREERPREEEPPNAGVGIAGERNHWKSHSKEPGNRRRDGEERDRGSPVEEARKAGPRRGGQPGAAREEPEGDAHDQRDAGRKERERGRCRKRFPDAREGARPRAAQGRPEIEGCKASKILKIL</sequence>
<feature type="compositionally biased region" description="Basic and acidic residues" evidence="1">
    <location>
        <begin position="358"/>
        <end position="395"/>
    </location>
</feature>
<feature type="compositionally biased region" description="Basic and acidic residues" evidence="1">
    <location>
        <begin position="572"/>
        <end position="604"/>
    </location>
</feature>